<sequence length="106" mass="12002">MNLLKPNLMAFNAAEYIKNILKEFKEPIIAVQILGCLAIGTYIIYLLATLRQKNDVHQRKWTWTKILLSILGCIVLGSAYSIVLAIVNGASENKITILQQLIFYHL</sequence>
<dbReference type="GeneID" id="23778738"/>
<protein>
    <submittedName>
        <fullName evidence="1">Membrane protein, putative</fullName>
    </submittedName>
</protein>
<evidence type="ECO:0000313" key="2">
    <source>
        <dbReference type="Proteomes" id="UP000001928"/>
    </source>
</evidence>
<organism evidence="1 2">
    <name type="scientific">Mycoplasma capricolum subsp. capricolum (strain California kid / ATCC 27343 / NCTC 10154)</name>
    <dbReference type="NCBI Taxonomy" id="340047"/>
    <lineage>
        <taxon>Bacteria</taxon>
        <taxon>Bacillati</taxon>
        <taxon>Mycoplasmatota</taxon>
        <taxon>Mollicutes</taxon>
        <taxon>Mycoplasmataceae</taxon>
        <taxon>Mycoplasma</taxon>
    </lineage>
</organism>
<accession>Q2SSH1</accession>
<dbReference type="HOGENOM" id="CLU_2220218_0_0_14"/>
<name>Q2SSH1_MYCCT</name>
<dbReference type="AlphaFoldDB" id="Q2SSH1"/>
<proteinExistence type="predicted"/>
<dbReference type="KEGG" id="mcp:MCAP_0306"/>
<dbReference type="RefSeq" id="WP_011387193.1">
    <property type="nucleotide sequence ID" value="NC_007633.1"/>
</dbReference>
<evidence type="ECO:0000313" key="1">
    <source>
        <dbReference type="EMBL" id="ABC01737.1"/>
    </source>
</evidence>
<dbReference type="EMBL" id="CP000123">
    <property type="protein sequence ID" value="ABC01737.1"/>
    <property type="molecule type" value="Genomic_DNA"/>
</dbReference>
<reference evidence="1 2" key="1">
    <citation type="submission" date="2005-09" db="EMBL/GenBank/DDBJ databases">
        <authorList>
            <person name="Glass J.I."/>
            <person name="Lartigue C."/>
            <person name="Pfannkoch C."/>
            <person name="Baden-Tillson H."/>
            <person name="Smith H.O."/>
            <person name="Venter J.C."/>
            <person name="Roske K."/>
            <person name="Wise K.S."/>
            <person name="Calcutt M.J."/>
            <person name="Nelson W.C."/>
            <person name="Nierman W.C."/>
        </authorList>
    </citation>
    <scope>NUCLEOTIDE SEQUENCE [LARGE SCALE GENOMIC DNA]</scope>
    <source>
        <strain evidence="2">California kid / ATCC 27343 / NCTC 10154</strain>
    </source>
</reference>
<dbReference type="Proteomes" id="UP000001928">
    <property type="component" value="Chromosome"/>
</dbReference>
<gene>
    <name evidence="1" type="ordered locus">MCAP_0306</name>
</gene>